<dbReference type="GO" id="GO:0016020">
    <property type="term" value="C:membrane"/>
    <property type="evidence" value="ECO:0007669"/>
    <property type="project" value="UniProtKB-SubCell"/>
</dbReference>
<feature type="domain" description="Cation efflux protein transmembrane" evidence="9">
    <location>
        <begin position="32"/>
        <end position="254"/>
    </location>
</feature>
<evidence type="ECO:0000256" key="6">
    <source>
        <dbReference type="ARBA" id="ARBA00023136"/>
    </source>
</evidence>
<dbReference type="InterPro" id="IPR027469">
    <property type="entry name" value="Cation_efflux_TMD_sf"/>
</dbReference>
<accession>A0A1H8FVV0</accession>
<evidence type="ECO:0000256" key="2">
    <source>
        <dbReference type="ARBA" id="ARBA00022448"/>
    </source>
</evidence>
<feature type="transmembrane region" description="Helical" evidence="8">
    <location>
        <begin position="130"/>
        <end position="153"/>
    </location>
</feature>
<dbReference type="NCBIfam" id="TIGR01297">
    <property type="entry name" value="CDF"/>
    <property type="match status" value="1"/>
</dbReference>
<keyword evidence="4 8" id="KW-1133">Transmembrane helix</keyword>
<sequence>MSSTHSTPLRSPCKHGHCFDTGNPLAERGTRLAMWLTLVMMVAEIVGGWWYGSMALLADGWHMGSHAIALGLAAFAYAYARKHAADPRYAFGTWKVEVLASYTSALLLLLGIAGLMLYESVHRMLNPVAIHYNEALVVAIIGLGVNLVCAWLLHRGSGHDHGHAHAHDHDHDHHGHGQPHDHHAHDDHQHDLNLHAAYIHVLTDAATSVLAIVALFAGKWWGAGWMDPVMGIVGSVLVASWAISLLRKSGRVLLDAHMTDPVAEEIREAVEQSPVPASLADMHLWRVGKGKYAVLLSVLSADPAAAEAVRKALAVHEELVHVNVEWLAQPA</sequence>
<dbReference type="InterPro" id="IPR002524">
    <property type="entry name" value="Cation_efflux"/>
</dbReference>
<feature type="region of interest" description="Disordered" evidence="7">
    <location>
        <begin position="162"/>
        <end position="187"/>
    </location>
</feature>
<evidence type="ECO:0000313" key="10">
    <source>
        <dbReference type="EMBL" id="SEN35846.1"/>
    </source>
</evidence>
<evidence type="ECO:0000259" key="9">
    <source>
        <dbReference type="Pfam" id="PF01545"/>
    </source>
</evidence>
<evidence type="ECO:0000256" key="8">
    <source>
        <dbReference type="SAM" id="Phobius"/>
    </source>
</evidence>
<evidence type="ECO:0000256" key="3">
    <source>
        <dbReference type="ARBA" id="ARBA00022692"/>
    </source>
</evidence>
<dbReference type="Pfam" id="PF01545">
    <property type="entry name" value="Cation_efflux"/>
    <property type="match status" value="1"/>
</dbReference>
<evidence type="ECO:0000256" key="7">
    <source>
        <dbReference type="SAM" id="MobiDB-lite"/>
    </source>
</evidence>
<evidence type="ECO:0000256" key="1">
    <source>
        <dbReference type="ARBA" id="ARBA00004141"/>
    </source>
</evidence>
<keyword evidence="2" id="KW-0813">Transport</keyword>
<dbReference type="PANTHER" id="PTHR45755:SF4">
    <property type="entry name" value="ZINC TRANSPORTER 7"/>
    <property type="match status" value="1"/>
</dbReference>
<dbReference type="EMBL" id="FOCW01000001">
    <property type="protein sequence ID" value="SEN35846.1"/>
    <property type="molecule type" value="Genomic_DNA"/>
</dbReference>
<keyword evidence="11" id="KW-1185">Reference proteome</keyword>
<feature type="transmembrane region" description="Helical" evidence="8">
    <location>
        <begin position="32"/>
        <end position="51"/>
    </location>
</feature>
<dbReference type="SUPFAM" id="SSF161111">
    <property type="entry name" value="Cation efflux protein transmembrane domain-like"/>
    <property type="match status" value="1"/>
</dbReference>
<evidence type="ECO:0000313" key="11">
    <source>
        <dbReference type="Proteomes" id="UP000199531"/>
    </source>
</evidence>
<dbReference type="STRING" id="1121117.SAMN02745977_01206"/>
<dbReference type="AlphaFoldDB" id="A0A1H8FVV0"/>
<feature type="transmembrane region" description="Helical" evidence="8">
    <location>
        <begin position="99"/>
        <end position="118"/>
    </location>
</feature>
<feature type="transmembrane region" description="Helical" evidence="8">
    <location>
        <begin position="63"/>
        <end position="79"/>
    </location>
</feature>
<dbReference type="Gene3D" id="1.20.1510.10">
    <property type="entry name" value="Cation efflux protein transmembrane domain"/>
    <property type="match status" value="1"/>
</dbReference>
<dbReference type="NCBIfam" id="NF033827">
    <property type="entry name" value="CDF_efflux_DmeF"/>
    <property type="match status" value="1"/>
</dbReference>
<comment type="subcellular location">
    <subcellularLocation>
        <location evidence="1">Membrane</location>
        <topology evidence="1">Multi-pass membrane protein</topology>
    </subcellularLocation>
</comment>
<reference evidence="10 11" key="1">
    <citation type="submission" date="2016-10" db="EMBL/GenBank/DDBJ databases">
        <authorList>
            <person name="de Groot N.N."/>
        </authorList>
    </citation>
    <scope>NUCLEOTIDE SEQUENCE [LARGE SCALE GENOMIC DNA]</scope>
    <source>
        <strain evidence="10 11">DSM 15123</strain>
    </source>
</reference>
<organism evidence="10 11">
    <name type="scientific">Brachymonas denitrificans DSM 15123</name>
    <dbReference type="NCBI Taxonomy" id="1121117"/>
    <lineage>
        <taxon>Bacteria</taxon>
        <taxon>Pseudomonadati</taxon>
        <taxon>Pseudomonadota</taxon>
        <taxon>Betaproteobacteria</taxon>
        <taxon>Burkholderiales</taxon>
        <taxon>Comamonadaceae</taxon>
        <taxon>Brachymonas</taxon>
    </lineage>
</organism>
<dbReference type="RefSeq" id="WP_091815046.1">
    <property type="nucleotide sequence ID" value="NZ_FOCW01000001.1"/>
</dbReference>
<feature type="transmembrane region" description="Helical" evidence="8">
    <location>
        <begin position="197"/>
        <end position="217"/>
    </location>
</feature>
<protein>
    <submittedName>
        <fullName evidence="10">Cation diffusion facilitator family transporter</fullName>
    </submittedName>
</protein>
<dbReference type="InterPro" id="IPR045316">
    <property type="entry name" value="Msc2-like"/>
</dbReference>
<feature type="transmembrane region" description="Helical" evidence="8">
    <location>
        <begin position="229"/>
        <end position="246"/>
    </location>
</feature>
<gene>
    <name evidence="10" type="ORF">SAMN02745977_01206</name>
</gene>
<dbReference type="GO" id="GO:0006882">
    <property type="term" value="P:intracellular zinc ion homeostasis"/>
    <property type="evidence" value="ECO:0007669"/>
    <property type="project" value="InterPro"/>
</dbReference>
<proteinExistence type="predicted"/>
<keyword evidence="5" id="KW-0406">Ion transport</keyword>
<dbReference type="GO" id="GO:0005385">
    <property type="term" value="F:zinc ion transmembrane transporter activity"/>
    <property type="evidence" value="ECO:0007669"/>
    <property type="project" value="InterPro"/>
</dbReference>
<name>A0A1H8FVV0_9BURK</name>
<keyword evidence="6 8" id="KW-0472">Membrane</keyword>
<dbReference type="PANTHER" id="PTHR45755">
    <property type="match status" value="1"/>
</dbReference>
<evidence type="ECO:0000256" key="4">
    <source>
        <dbReference type="ARBA" id="ARBA00022989"/>
    </source>
</evidence>
<dbReference type="Proteomes" id="UP000199531">
    <property type="component" value="Unassembled WGS sequence"/>
</dbReference>
<dbReference type="OrthoDB" id="271709at2"/>
<dbReference type="InterPro" id="IPR058533">
    <property type="entry name" value="Cation_efflux_TM"/>
</dbReference>
<keyword evidence="3 8" id="KW-0812">Transmembrane</keyword>
<evidence type="ECO:0000256" key="5">
    <source>
        <dbReference type="ARBA" id="ARBA00023065"/>
    </source>
</evidence>